<dbReference type="InterPro" id="IPR047198">
    <property type="entry name" value="DDP-like_NUDIX"/>
</dbReference>
<dbReference type="KEGG" id="mets:DK389_21665"/>
<dbReference type="Pfam" id="PF00293">
    <property type="entry name" value="NUDIX"/>
    <property type="match status" value="1"/>
</dbReference>
<dbReference type="InterPro" id="IPR000086">
    <property type="entry name" value="NUDIX_hydrolase_dom"/>
</dbReference>
<feature type="domain" description="Nudix hydrolase" evidence="5">
    <location>
        <begin position="10"/>
        <end position="143"/>
    </location>
</feature>
<dbReference type="GO" id="GO:0016462">
    <property type="term" value="F:pyrophosphatase activity"/>
    <property type="evidence" value="ECO:0007669"/>
    <property type="project" value="InterPro"/>
</dbReference>
<dbReference type="RefSeq" id="WP_109892711.1">
    <property type="nucleotide sequence ID" value="NZ_CP029550.1"/>
</dbReference>
<dbReference type="PANTHER" id="PTHR12629">
    <property type="entry name" value="DIPHOSPHOINOSITOL POLYPHOSPHATE PHOSPHOHYDROLASE"/>
    <property type="match status" value="1"/>
</dbReference>
<dbReference type="AlphaFoldDB" id="A0A2U8W932"/>
<dbReference type="OrthoDB" id="7066910at2"/>
<comment type="cofactor">
    <cofactor evidence="1">
        <name>Mg(2+)</name>
        <dbReference type="ChEBI" id="CHEBI:18420"/>
    </cofactor>
</comment>
<reference evidence="7" key="1">
    <citation type="submission" date="2018-05" db="EMBL/GenBank/DDBJ databases">
        <title>Complete Genome Sequence of Methylobacterium sp. 17SD2-17.</title>
        <authorList>
            <person name="Srinivasan S."/>
        </authorList>
    </citation>
    <scope>NUCLEOTIDE SEQUENCE [LARGE SCALE GENOMIC DNA]</scope>
    <source>
        <strain evidence="7">17SD2-17</strain>
    </source>
</reference>
<evidence type="ECO:0000256" key="2">
    <source>
        <dbReference type="ARBA" id="ARBA00022723"/>
    </source>
</evidence>
<dbReference type="GO" id="GO:0005737">
    <property type="term" value="C:cytoplasm"/>
    <property type="evidence" value="ECO:0007669"/>
    <property type="project" value="TreeGrafter"/>
</dbReference>
<keyword evidence="7" id="KW-1185">Reference proteome</keyword>
<name>A0A2U8W932_9HYPH</name>
<dbReference type="PROSITE" id="PS51462">
    <property type="entry name" value="NUDIX"/>
    <property type="match status" value="1"/>
</dbReference>
<sequence length="151" mass="17414">MAGVKKKWRKARRQVAALPYRFDMQGELEVLLITSRETRRWVLPKGWPMPGRKPHRAAEREAYEEAGLKGRISKAVFGTYEYDKRLDNGMVVSCEVSVFPLHVTGQRSRWPEWGQRELCWCTPHEAADLVQEGDLKLLLHAFIPDEVPALS</sequence>
<dbReference type="Proteomes" id="UP000245926">
    <property type="component" value="Chromosome"/>
</dbReference>
<proteinExistence type="predicted"/>
<dbReference type="CDD" id="cd04666">
    <property type="entry name" value="NUDIX_DIPP2_like_Nudt4"/>
    <property type="match status" value="1"/>
</dbReference>
<gene>
    <name evidence="6" type="ORF">DK389_21665</name>
</gene>
<dbReference type="PANTHER" id="PTHR12629:SF0">
    <property type="entry name" value="DIPHOSPHOINOSITOL-POLYPHOSPHATE DIPHOSPHATASE"/>
    <property type="match status" value="1"/>
</dbReference>
<dbReference type="GO" id="GO:0046872">
    <property type="term" value="F:metal ion binding"/>
    <property type="evidence" value="ECO:0007669"/>
    <property type="project" value="UniProtKB-KW"/>
</dbReference>
<evidence type="ECO:0000256" key="3">
    <source>
        <dbReference type="ARBA" id="ARBA00022801"/>
    </source>
</evidence>
<evidence type="ECO:0000256" key="4">
    <source>
        <dbReference type="ARBA" id="ARBA00022842"/>
    </source>
</evidence>
<dbReference type="Gene3D" id="3.90.79.10">
    <property type="entry name" value="Nucleoside Triphosphate Pyrophosphohydrolase"/>
    <property type="match status" value="1"/>
</dbReference>
<evidence type="ECO:0000313" key="6">
    <source>
        <dbReference type="EMBL" id="AWN42635.1"/>
    </source>
</evidence>
<keyword evidence="4" id="KW-0460">Magnesium</keyword>
<evidence type="ECO:0000259" key="5">
    <source>
        <dbReference type="PROSITE" id="PS51462"/>
    </source>
</evidence>
<keyword evidence="2" id="KW-0479">Metal-binding</keyword>
<evidence type="ECO:0000256" key="1">
    <source>
        <dbReference type="ARBA" id="ARBA00001946"/>
    </source>
</evidence>
<accession>A0A2U8W932</accession>
<evidence type="ECO:0000313" key="7">
    <source>
        <dbReference type="Proteomes" id="UP000245926"/>
    </source>
</evidence>
<dbReference type="InterPro" id="IPR015797">
    <property type="entry name" value="NUDIX_hydrolase-like_dom_sf"/>
</dbReference>
<organism evidence="6 7">
    <name type="scientific">Methylobacterium durans</name>
    <dbReference type="NCBI Taxonomy" id="2202825"/>
    <lineage>
        <taxon>Bacteria</taxon>
        <taxon>Pseudomonadati</taxon>
        <taxon>Pseudomonadota</taxon>
        <taxon>Alphaproteobacteria</taxon>
        <taxon>Hyphomicrobiales</taxon>
        <taxon>Methylobacteriaceae</taxon>
        <taxon>Methylobacterium</taxon>
    </lineage>
</organism>
<dbReference type="SUPFAM" id="SSF55811">
    <property type="entry name" value="Nudix"/>
    <property type="match status" value="1"/>
</dbReference>
<protein>
    <submittedName>
        <fullName evidence="6">NUDIX hydrolase</fullName>
    </submittedName>
</protein>
<dbReference type="EMBL" id="CP029550">
    <property type="protein sequence ID" value="AWN42635.1"/>
    <property type="molecule type" value="Genomic_DNA"/>
</dbReference>
<keyword evidence="3 6" id="KW-0378">Hydrolase</keyword>